<dbReference type="SUPFAM" id="SSF47616">
    <property type="entry name" value="GST C-terminal domain-like"/>
    <property type="match status" value="1"/>
</dbReference>
<dbReference type="Gene3D" id="1.20.1050.10">
    <property type="match status" value="1"/>
</dbReference>
<organism evidence="5 6">
    <name type="scientific">Acinetobacter apis</name>
    <dbReference type="NCBI Taxonomy" id="1229165"/>
    <lineage>
        <taxon>Bacteria</taxon>
        <taxon>Pseudomonadati</taxon>
        <taxon>Pseudomonadota</taxon>
        <taxon>Gammaproteobacteria</taxon>
        <taxon>Moraxellales</taxon>
        <taxon>Moraxellaceae</taxon>
        <taxon>Acinetobacter</taxon>
    </lineage>
</organism>
<dbReference type="GO" id="GO:0004601">
    <property type="term" value="F:peroxidase activity"/>
    <property type="evidence" value="ECO:0007669"/>
    <property type="project" value="UniProtKB-ARBA"/>
</dbReference>
<dbReference type="InterPro" id="IPR040079">
    <property type="entry name" value="Glutathione_S-Trfase"/>
</dbReference>
<dbReference type="FunFam" id="3.40.30.10:FF:000156">
    <property type="entry name" value="Glutathione S-transferase 1"/>
    <property type="match status" value="1"/>
</dbReference>
<dbReference type="SFLD" id="SFLDG00358">
    <property type="entry name" value="Main_(cytGST)"/>
    <property type="match status" value="1"/>
</dbReference>
<evidence type="ECO:0000259" key="4">
    <source>
        <dbReference type="PROSITE" id="PS50404"/>
    </source>
</evidence>
<dbReference type="OrthoDB" id="9810080at2"/>
<dbReference type="PANTHER" id="PTHR44051:SF9">
    <property type="entry name" value="GLUTATHIONE S-TRANSFERASE 1"/>
    <property type="match status" value="1"/>
</dbReference>
<dbReference type="SUPFAM" id="SSF52833">
    <property type="entry name" value="Thioredoxin-like"/>
    <property type="match status" value="1"/>
</dbReference>
<dbReference type="AlphaFoldDB" id="A0A217EHE0"/>
<name>A0A217EHE0_9GAMM</name>
<keyword evidence="2 5" id="KW-0808">Transferase</keyword>
<evidence type="ECO:0000256" key="1">
    <source>
        <dbReference type="ARBA" id="ARBA00012452"/>
    </source>
</evidence>
<dbReference type="RefSeq" id="WP_088824081.1">
    <property type="nucleotide sequence ID" value="NZ_FZLN01000004.1"/>
</dbReference>
<dbReference type="Gene3D" id="3.40.30.10">
    <property type="entry name" value="Glutaredoxin"/>
    <property type="match status" value="1"/>
</dbReference>
<dbReference type="InterPro" id="IPR036282">
    <property type="entry name" value="Glutathione-S-Trfase_C_sf"/>
</dbReference>
<dbReference type="Proteomes" id="UP000243463">
    <property type="component" value="Unassembled WGS sequence"/>
</dbReference>
<feature type="domain" description="GST N-terminal" evidence="4">
    <location>
        <begin position="1"/>
        <end position="80"/>
    </location>
</feature>
<dbReference type="EMBL" id="FZLN01000004">
    <property type="protein sequence ID" value="SNQ29929.1"/>
    <property type="molecule type" value="Genomic_DNA"/>
</dbReference>
<dbReference type="InterPro" id="IPR036249">
    <property type="entry name" value="Thioredoxin-like_sf"/>
</dbReference>
<evidence type="ECO:0000313" key="6">
    <source>
        <dbReference type="Proteomes" id="UP000243463"/>
    </source>
</evidence>
<proteinExistence type="predicted"/>
<gene>
    <name evidence="5" type="ORF">SAMN05444584_1908</name>
</gene>
<dbReference type="PROSITE" id="PS50404">
    <property type="entry name" value="GST_NTER"/>
    <property type="match status" value="1"/>
</dbReference>
<accession>A0A217EHE0</accession>
<dbReference type="PANTHER" id="PTHR44051">
    <property type="entry name" value="GLUTATHIONE S-TRANSFERASE-RELATED"/>
    <property type="match status" value="1"/>
</dbReference>
<dbReference type="Pfam" id="PF02798">
    <property type="entry name" value="GST_N"/>
    <property type="match status" value="1"/>
</dbReference>
<dbReference type="InterPro" id="IPR004045">
    <property type="entry name" value="Glutathione_S-Trfase_N"/>
</dbReference>
<keyword evidence="6" id="KW-1185">Reference proteome</keyword>
<dbReference type="CDD" id="cd03189">
    <property type="entry name" value="GST_C_GTT1_like"/>
    <property type="match status" value="1"/>
</dbReference>
<reference evidence="6" key="1">
    <citation type="submission" date="2017-06" db="EMBL/GenBank/DDBJ databases">
        <authorList>
            <person name="Varghese N."/>
            <person name="Submissions S."/>
        </authorList>
    </citation>
    <scope>NUCLEOTIDE SEQUENCE [LARGE SCALE GENOMIC DNA]</scope>
    <source>
        <strain evidence="6">ANC 5114</strain>
    </source>
</reference>
<dbReference type="GO" id="GO:0005737">
    <property type="term" value="C:cytoplasm"/>
    <property type="evidence" value="ECO:0007669"/>
    <property type="project" value="UniProtKB-ARBA"/>
</dbReference>
<protein>
    <recommendedName>
        <fullName evidence="1">glutathione transferase</fullName>
        <ecNumber evidence="1">2.5.1.18</ecNumber>
    </recommendedName>
</protein>
<evidence type="ECO:0000256" key="2">
    <source>
        <dbReference type="ARBA" id="ARBA00022679"/>
    </source>
</evidence>
<dbReference type="GO" id="GO:0004364">
    <property type="term" value="F:glutathione transferase activity"/>
    <property type="evidence" value="ECO:0007669"/>
    <property type="project" value="UniProtKB-EC"/>
</dbReference>
<evidence type="ECO:0000256" key="3">
    <source>
        <dbReference type="ARBA" id="ARBA00047960"/>
    </source>
</evidence>
<sequence length="219" mass="25418">MIVVHHLEKSRSFRILWALEELGLPYQIQYYRRTPEYAAPQALKQIHTLGKAPILTDQQAVLVESGAILEYLQSAYDQANHFKPQQKSELQQYLFWLHYAEGSFMPLLVFNLILNLSLKRVPFVVKPITKKYVEGLQQEAIHPRLSDHVTYVEHFLASHDYVAGEFSFADIQMSFPLTALVSREAFDVPHVERYLARIKERPAYQRALKKEQALNEHGA</sequence>
<dbReference type="SFLD" id="SFLDS00019">
    <property type="entry name" value="Glutathione_Transferase_(cytos"/>
    <property type="match status" value="1"/>
</dbReference>
<dbReference type="SFLD" id="SFLDG01150">
    <property type="entry name" value="Main.1:_Beta-like"/>
    <property type="match status" value="1"/>
</dbReference>
<comment type="catalytic activity">
    <reaction evidence="3">
        <text>RX + glutathione = an S-substituted glutathione + a halide anion + H(+)</text>
        <dbReference type="Rhea" id="RHEA:16437"/>
        <dbReference type="ChEBI" id="CHEBI:15378"/>
        <dbReference type="ChEBI" id="CHEBI:16042"/>
        <dbReference type="ChEBI" id="CHEBI:17792"/>
        <dbReference type="ChEBI" id="CHEBI:57925"/>
        <dbReference type="ChEBI" id="CHEBI:90779"/>
        <dbReference type="EC" id="2.5.1.18"/>
    </reaction>
</comment>
<dbReference type="EC" id="2.5.1.18" evidence="1"/>
<dbReference type="CDD" id="cd03046">
    <property type="entry name" value="GST_N_GTT1_like"/>
    <property type="match status" value="1"/>
</dbReference>
<evidence type="ECO:0000313" key="5">
    <source>
        <dbReference type="EMBL" id="SNQ29929.1"/>
    </source>
</evidence>